<evidence type="ECO:0000256" key="5">
    <source>
        <dbReference type="ARBA" id="ARBA00023172"/>
    </source>
</evidence>
<sequence length="97" mass="11050">MDDTEASQVTAYGTMENPRTNWREETQVGQIHVYHNRGVEDILIACVDGLTGFPEAIASIYPDTEVQQCVIHQIRNSLKYVASKHQKEFMADLKHCQ</sequence>
<accession>A0ABQ6EYN3</accession>
<dbReference type="PANTHER" id="PTHR33217:SF8">
    <property type="entry name" value="MUTATOR FAMILY TRANSPOSASE"/>
    <property type="match status" value="1"/>
</dbReference>
<gene>
    <name evidence="7" type="ORF">GCM10007938_18670</name>
</gene>
<keyword evidence="6" id="KW-0814">Transposable element</keyword>
<reference evidence="8" key="1">
    <citation type="journal article" date="2019" name="Int. J. Syst. Evol. Microbiol.">
        <title>The Global Catalogue of Microorganisms (GCM) 10K type strain sequencing project: providing services to taxonomists for standard genome sequencing and annotation.</title>
        <authorList>
            <consortium name="The Broad Institute Genomics Platform"/>
            <consortium name="The Broad Institute Genome Sequencing Center for Infectious Disease"/>
            <person name="Wu L."/>
            <person name="Ma J."/>
        </authorList>
    </citation>
    <scope>NUCLEOTIDE SEQUENCE [LARGE SCALE GENOMIC DNA]</scope>
    <source>
        <strain evidence="8">NBRC 108723</strain>
    </source>
</reference>
<dbReference type="InterPro" id="IPR001207">
    <property type="entry name" value="Transposase_mutator"/>
</dbReference>
<dbReference type="PANTHER" id="PTHR33217">
    <property type="entry name" value="TRANSPOSASE FOR INSERTION SEQUENCE ELEMENT IS1081"/>
    <property type="match status" value="1"/>
</dbReference>
<evidence type="ECO:0000256" key="3">
    <source>
        <dbReference type="ARBA" id="ARBA00022578"/>
    </source>
</evidence>
<name>A0ABQ6EYN3_9VIBR</name>
<evidence type="ECO:0000256" key="1">
    <source>
        <dbReference type="ARBA" id="ARBA00002190"/>
    </source>
</evidence>
<keyword evidence="4 6" id="KW-0238">DNA-binding</keyword>
<proteinExistence type="inferred from homology"/>
<comment type="caution">
    <text evidence="7">The sequence shown here is derived from an EMBL/GenBank/DDBJ whole genome shotgun (WGS) entry which is preliminary data.</text>
</comment>
<evidence type="ECO:0000256" key="4">
    <source>
        <dbReference type="ARBA" id="ARBA00023125"/>
    </source>
</evidence>
<keyword evidence="5 6" id="KW-0233">DNA recombination</keyword>
<organism evidence="7 8">
    <name type="scientific">Vibrio zhanjiangensis</name>
    <dbReference type="NCBI Taxonomy" id="1046128"/>
    <lineage>
        <taxon>Bacteria</taxon>
        <taxon>Pseudomonadati</taxon>
        <taxon>Pseudomonadota</taxon>
        <taxon>Gammaproteobacteria</taxon>
        <taxon>Vibrionales</taxon>
        <taxon>Vibrionaceae</taxon>
        <taxon>Vibrio</taxon>
    </lineage>
</organism>
<evidence type="ECO:0000256" key="6">
    <source>
        <dbReference type="RuleBase" id="RU365089"/>
    </source>
</evidence>
<keyword evidence="3 6" id="KW-0815">Transposition</keyword>
<evidence type="ECO:0000256" key="2">
    <source>
        <dbReference type="ARBA" id="ARBA00010961"/>
    </source>
</evidence>
<comment type="similarity">
    <text evidence="2 6">Belongs to the transposase mutator family.</text>
</comment>
<dbReference type="Pfam" id="PF00872">
    <property type="entry name" value="Transposase_mut"/>
    <property type="match status" value="1"/>
</dbReference>
<evidence type="ECO:0000313" key="7">
    <source>
        <dbReference type="EMBL" id="GLT18089.1"/>
    </source>
</evidence>
<dbReference type="Proteomes" id="UP001157138">
    <property type="component" value="Unassembled WGS sequence"/>
</dbReference>
<comment type="function">
    <text evidence="1 6">Required for the transposition of the insertion element.</text>
</comment>
<protein>
    <recommendedName>
        <fullName evidence="6">Mutator family transposase</fullName>
    </recommendedName>
</protein>
<evidence type="ECO:0000313" key="8">
    <source>
        <dbReference type="Proteomes" id="UP001157138"/>
    </source>
</evidence>
<dbReference type="EMBL" id="BSPW01000034">
    <property type="protein sequence ID" value="GLT18089.1"/>
    <property type="molecule type" value="Genomic_DNA"/>
</dbReference>
<keyword evidence="8" id="KW-1185">Reference proteome</keyword>